<dbReference type="InterPro" id="IPR044795">
    <property type="entry name" value="THA8L-like"/>
</dbReference>
<accession>A0A8S0V7W3</accession>
<dbReference type="OrthoDB" id="411857at2759"/>
<keyword evidence="4" id="KW-1185">Reference proteome</keyword>
<dbReference type="PANTHER" id="PTHR46870:SF2">
    <property type="entry name" value="PROTEIN THYLAKOID ASSEMBLY 8-LIKE, CHLOROPLASTIC"/>
    <property type="match status" value="1"/>
</dbReference>
<proteinExistence type="predicted"/>
<dbReference type="Gene3D" id="1.25.40.10">
    <property type="entry name" value="Tetratricopeptide repeat domain"/>
    <property type="match status" value="1"/>
</dbReference>
<reference evidence="3 4" key="1">
    <citation type="submission" date="2019-12" db="EMBL/GenBank/DDBJ databases">
        <authorList>
            <person name="Alioto T."/>
            <person name="Alioto T."/>
            <person name="Gomez Garrido J."/>
        </authorList>
    </citation>
    <scope>NUCLEOTIDE SEQUENCE [LARGE SCALE GENOMIC DNA]</scope>
</reference>
<dbReference type="EMBL" id="CACTIH010009306">
    <property type="protein sequence ID" value="CAA3029401.1"/>
    <property type="molecule type" value="Genomic_DNA"/>
</dbReference>
<evidence type="ECO:0000256" key="1">
    <source>
        <dbReference type="ARBA" id="ARBA00022737"/>
    </source>
</evidence>
<evidence type="ECO:0000313" key="4">
    <source>
        <dbReference type="Proteomes" id="UP000594638"/>
    </source>
</evidence>
<dbReference type="PANTHER" id="PTHR46870">
    <property type="entry name" value="PROTEIN THYLAKOID ASSEMBLY 8-LIKE, CHLOROPLASTIC"/>
    <property type="match status" value="1"/>
</dbReference>
<dbReference type="InterPro" id="IPR002885">
    <property type="entry name" value="PPR_rpt"/>
</dbReference>
<evidence type="ECO:0000313" key="3">
    <source>
        <dbReference type="EMBL" id="CAA3029401.1"/>
    </source>
</evidence>
<protein>
    <submittedName>
        <fullName evidence="3">Pentatricopeptide repeat-containing At3g46870</fullName>
    </submittedName>
</protein>
<comment type="caution">
    <text evidence="3">The sequence shown here is derived from an EMBL/GenBank/DDBJ whole genome shotgun (WGS) entry which is preliminary data.</text>
</comment>
<evidence type="ECO:0000256" key="2">
    <source>
        <dbReference type="PROSITE-ProRule" id="PRU00708"/>
    </source>
</evidence>
<keyword evidence="1" id="KW-0677">Repeat</keyword>
<gene>
    <name evidence="3" type="ORF">OLEA9_A050952</name>
</gene>
<sequence length="263" mass="30453">MPLTSIISKSRSPLLACSFLLIKHLSSSKSLILPKSFLVFPSTTKPTIGDNNPQQFGCEWVRAYHDGRPRGPLWRGKKLIGKEARFVILGLKRFKDDSEKLPIFIKTHVGRLLKLDMIAVLSELERQQEVSLSVEMFRVIQKQDWYTPDVYVYKDLIIALARCKKMDETELWENMRKEGLFPDSQTYAEVIRGFLAYGSPADAMNIFEDMKKSPDPPEDLPFRILLKGLLPHPLLRNRVKQDFEEIFPDQRVYDPPEEIFGLR</sequence>
<organism evidence="3 4">
    <name type="scientific">Olea europaea subsp. europaea</name>
    <dbReference type="NCBI Taxonomy" id="158383"/>
    <lineage>
        <taxon>Eukaryota</taxon>
        <taxon>Viridiplantae</taxon>
        <taxon>Streptophyta</taxon>
        <taxon>Embryophyta</taxon>
        <taxon>Tracheophyta</taxon>
        <taxon>Spermatophyta</taxon>
        <taxon>Magnoliopsida</taxon>
        <taxon>eudicotyledons</taxon>
        <taxon>Gunneridae</taxon>
        <taxon>Pentapetalae</taxon>
        <taxon>asterids</taxon>
        <taxon>lamiids</taxon>
        <taxon>Lamiales</taxon>
        <taxon>Oleaceae</taxon>
        <taxon>Oleeae</taxon>
        <taxon>Olea</taxon>
    </lineage>
</organism>
<dbReference type="InterPro" id="IPR011990">
    <property type="entry name" value="TPR-like_helical_dom_sf"/>
</dbReference>
<dbReference type="Proteomes" id="UP000594638">
    <property type="component" value="Unassembled WGS sequence"/>
</dbReference>
<dbReference type="PROSITE" id="PS51375">
    <property type="entry name" value="PPR"/>
    <property type="match status" value="1"/>
</dbReference>
<dbReference type="AlphaFoldDB" id="A0A8S0V7W3"/>
<feature type="repeat" description="PPR" evidence="2">
    <location>
        <begin position="183"/>
        <end position="217"/>
    </location>
</feature>
<name>A0A8S0V7W3_OLEEU</name>
<dbReference type="Gramene" id="OE9A050952T1">
    <property type="protein sequence ID" value="OE9A050952C1"/>
    <property type="gene ID" value="OE9A050952"/>
</dbReference>